<dbReference type="Gene3D" id="3.30.230.70">
    <property type="entry name" value="GHMP Kinase, N-terminal domain"/>
    <property type="match status" value="1"/>
</dbReference>
<dbReference type="SUPFAM" id="SSF54211">
    <property type="entry name" value="Ribosomal protein S5 domain 2-like"/>
    <property type="match status" value="1"/>
</dbReference>
<dbReference type="PANTHER" id="PTHR11097:SF9">
    <property type="entry name" value="EXOSOME COMPLEX COMPONENT RRP43"/>
    <property type="match status" value="1"/>
</dbReference>
<dbReference type="AlphaFoldDB" id="A0A072PP42"/>
<evidence type="ECO:0000256" key="5">
    <source>
        <dbReference type="ARBA" id="ARBA00022552"/>
    </source>
</evidence>
<dbReference type="InterPro" id="IPR050590">
    <property type="entry name" value="Exosome_comp_Rrp42_subfam"/>
</dbReference>
<dbReference type="InterPro" id="IPR020568">
    <property type="entry name" value="Ribosomal_Su5_D2-typ_SF"/>
</dbReference>
<accession>A0A072PP42</accession>
<dbReference type="GO" id="GO:0005730">
    <property type="term" value="C:nucleolus"/>
    <property type="evidence" value="ECO:0007669"/>
    <property type="project" value="UniProtKB-SubCell"/>
</dbReference>
<dbReference type="GO" id="GO:0000176">
    <property type="term" value="C:nuclear exosome (RNase complex)"/>
    <property type="evidence" value="ECO:0007669"/>
    <property type="project" value="TreeGrafter"/>
</dbReference>
<evidence type="ECO:0000313" key="13">
    <source>
        <dbReference type="Proteomes" id="UP000027920"/>
    </source>
</evidence>
<dbReference type="GO" id="GO:0071038">
    <property type="term" value="P:TRAMP-dependent tRNA surveillance pathway"/>
    <property type="evidence" value="ECO:0007669"/>
    <property type="project" value="TreeGrafter"/>
</dbReference>
<keyword evidence="4" id="KW-0963">Cytoplasm</keyword>
<evidence type="ECO:0000259" key="11">
    <source>
        <dbReference type="Pfam" id="PF01138"/>
    </source>
</evidence>
<dbReference type="InterPro" id="IPR036345">
    <property type="entry name" value="ExoRNase_PH_dom2_sf"/>
</dbReference>
<dbReference type="InterPro" id="IPR001247">
    <property type="entry name" value="ExoRNase_PH_dom1"/>
</dbReference>
<evidence type="ECO:0000256" key="4">
    <source>
        <dbReference type="ARBA" id="ARBA00022490"/>
    </source>
</evidence>
<comment type="caution">
    <text evidence="12">The sequence shown here is derived from an EMBL/GenBank/DDBJ whole genome shotgun (WGS) entry which is preliminary data.</text>
</comment>
<evidence type="ECO:0000256" key="10">
    <source>
        <dbReference type="SAM" id="MobiDB-lite"/>
    </source>
</evidence>
<dbReference type="GO" id="GO:0000177">
    <property type="term" value="C:cytoplasmic exosome (RNase complex)"/>
    <property type="evidence" value="ECO:0007669"/>
    <property type="project" value="TreeGrafter"/>
</dbReference>
<evidence type="ECO:0000313" key="12">
    <source>
        <dbReference type="EMBL" id="KEF61118.1"/>
    </source>
</evidence>
<dbReference type="GeneID" id="25277624"/>
<dbReference type="GO" id="GO:0034473">
    <property type="term" value="P:U1 snRNA 3'-end processing"/>
    <property type="evidence" value="ECO:0007669"/>
    <property type="project" value="TreeGrafter"/>
</dbReference>
<dbReference type="GO" id="GO:0016075">
    <property type="term" value="P:rRNA catabolic process"/>
    <property type="evidence" value="ECO:0007669"/>
    <property type="project" value="TreeGrafter"/>
</dbReference>
<protein>
    <recommendedName>
        <fullName evidence="9">Ribosomal RNA-processing protein 43</fullName>
    </recommendedName>
</protein>
<keyword evidence="13" id="KW-1185">Reference proteome</keyword>
<dbReference type="RefSeq" id="XP_013263708.1">
    <property type="nucleotide sequence ID" value="XM_013408254.1"/>
</dbReference>
<dbReference type="HOGENOM" id="CLU_038194_5_0_1"/>
<keyword evidence="5" id="KW-0698">rRNA processing</keyword>
<dbReference type="GO" id="GO:0035925">
    <property type="term" value="F:mRNA 3'-UTR AU-rich region binding"/>
    <property type="evidence" value="ECO:0007669"/>
    <property type="project" value="TreeGrafter"/>
</dbReference>
<proteinExistence type="inferred from homology"/>
<organism evidence="12 13">
    <name type="scientific">Exophiala aquamarina CBS 119918</name>
    <dbReference type="NCBI Taxonomy" id="1182545"/>
    <lineage>
        <taxon>Eukaryota</taxon>
        <taxon>Fungi</taxon>
        <taxon>Dikarya</taxon>
        <taxon>Ascomycota</taxon>
        <taxon>Pezizomycotina</taxon>
        <taxon>Eurotiomycetes</taxon>
        <taxon>Chaetothyriomycetidae</taxon>
        <taxon>Chaetothyriales</taxon>
        <taxon>Herpotrichiellaceae</taxon>
        <taxon>Exophiala</taxon>
    </lineage>
</organism>
<dbReference type="GO" id="GO:0071028">
    <property type="term" value="P:nuclear mRNA surveillance"/>
    <property type="evidence" value="ECO:0007669"/>
    <property type="project" value="TreeGrafter"/>
</dbReference>
<feature type="compositionally biased region" description="Polar residues" evidence="10">
    <location>
        <begin position="78"/>
        <end position="89"/>
    </location>
</feature>
<feature type="region of interest" description="Disordered" evidence="10">
    <location>
        <begin position="78"/>
        <end position="101"/>
    </location>
</feature>
<comment type="subcellular location">
    <subcellularLocation>
        <location evidence="1">Cytoplasm</location>
    </subcellularLocation>
    <subcellularLocation>
        <location evidence="2">Nucleus</location>
        <location evidence="2">Nucleolus</location>
    </subcellularLocation>
</comment>
<evidence type="ECO:0000256" key="3">
    <source>
        <dbReference type="ARBA" id="ARBA00006678"/>
    </source>
</evidence>
<dbReference type="EMBL" id="AMGV01000002">
    <property type="protein sequence ID" value="KEF61118.1"/>
    <property type="molecule type" value="Genomic_DNA"/>
</dbReference>
<dbReference type="GO" id="GO:0034476">
    <property type="term" value="P:U5 snRNA 3'-end processing"/>
    <property type="evidence" value="ECO:0007669"/>
    <property type="project" value="TreeGrafter"/>
</dbReference>
<dbReference type="Pfam" id="PF01138">
    <property type="entry name" value="RNase_PH"/>
    <property type="match status" value="2"/>
</dbReference>
<gene>
    <name evidence="12" type="ORF">A1O9_02683</name>
</gene>
<evidence type="ECO:0000256" key="7">
    <source>
        <dbReference type="ARBA" id="ARBA00022884"/>
    </source>
</evidence>
<dbReference type="Proteomes" id="UP000027920">
    <property type="component" value="Unassembled WGS sequence"/>
</dbReference>
<feature type="domain" description="Exoribonuclease phosphorolytic" evidence="11">
    <location>
        <begin position="29"/>
        <end position="100"/>
    </location>
</feature>
<comment type="similarity">
    <text evidence="3">Belongs to the RNase PH family.</text>
</comment>
<dbReference type="PANTHER" id="PTHR11097">
    <property type="entry name" value="EXOSOME COMPLEX EXONUCLEASE RIBOSOMAL RNA PROCESSING PROTEIN"/>
    <property type="match status" value="1"/>
</dbReference>
<dbReference type="VEuPathDB" id="FungiDB:A1O9_02683"/>
<dbReference type="STRING" id="1182545.A0A072PP42"/>
<dbReference type="GO" id="GO:0000467">
    <property type="term" value="P:exonucleolytic trimming to generate mature 3'-end of 5.8S rRNA from tricistronic rRNA transcript (SSU-rRNA, 5.8S rRNA, LSU-rRNA)"/>
    <property type="evidence" value="ECO:0007669"/>
    <property type="project" value="TreeGrafter"/>
</dbReference>
<dbReference type="InterPro" id="IPR027408">
    <property type="entry name" value="PNPase/RNase_PH_dom_sf"/>
</dbReference>
<evidence type="ECO:0000256" key="1">
    <source>
        <dbReference type="ARBA" id="ARBA00004496"/>
    </source>
</evidence>
<keyword evidence="6" id="KW-0271">Exosome</keyword>
<keyword evidence="7" id="KW-0694">RNA-binding</keyword>
<dbReference type="SUPFAM" id="SSF55666">
    <property type="entry name" value="Ribonuclease PH domain 2-like"/>
    <property type="match status" value="1"/>
</dbReference>
<sequence>MPLISPNALLHAHLKQNPPRRPSGRSPLETRNAQLNVGSLSHCNGSSLVKIGATTIVCGVRAHILPVSEIPNFRVTKTSQSYDPSASVKQSDHDRQSSEHSYSYNPISLYNLLVPNIELATGCSPRHPANTMPSVEAQSLSQRLLSLLHTSNLVEPSQLEITYTPPIDLQDPELGIDSDPEIKAFWTLYIDIMCISYGGSIFDAAWLAIYAALKDTNLPQAWWDADLGQVLCSAEQAVPLSLHGLPVPSTFGVFVPDKRTIADQMTSDPPYWIVADMDAFEEGSCSETCCITVDVDGTSGETSMLRIEKHGGAVLDLRRVEDVLATAEKRWRHWDQLLSSVFRPSEQALTLA</sequence>
<evidence type="ECO:0000256" key="6">
    <source>
        <dbReference type="ARBA" id="ARBA00022835"/>
    </source>
</evidence>
<keyword evidence="8" id="KW-0539">Nucleus</keyword>
<dbReference type="OrthoDB" id="45882at2759"/>
<dbReference type="GO" id="GO:0034475">
    <property type="term" value="P:U4 snRNA 3'-end processing"/>
    <property type="evidence" value="ECO:0007669"/>
    <property type="project" value="TreeGrafter"/>
</dbReference>
<evidence type="ECO:0000256" key="8">
    <source>
        <dbReference type="ARBA" id="ARBA00023242"/>
    </source>
</evidence>
<evidence type="ECO:0000256" key="9">
    <source>
        <dbReference type="ARBA" id="ARBA00030617"/>
    </source>
</evidence>
<reference evidence="12 13" key="1">
    <citation type="submission" date="2013-03" db="EMBL/GenBank/DDBJ databases">
        <title>The Genome Sequence of Exophiala aquamarina CBS 119918.</title>
        <authorList>
            <consortium name="The Broad Institute Genomics Platform"/>
            <person name="Cuomo C."/>
            <person name="de Hoog S."/>
            <person name="Gorbushina A."/>
            <person name="Walker B."/>
            <person name="Young S.K."/>
            <person name="Zeng Q."/>
            <person name="Gargeya S."/>
            <person name="Fitzgerald M."/>
            <person name="Haas B."/>
            <person name="Abouelleil A."/>
            <person name="Allen A.W."/>
            <person name="Alvarado L."/>
            <person name="Arachchi H.M."/>
            <person name="Berlin A.M."/>
            <person name="Chapman S.B."/>
            <person name="Gainer-Dewar J."/>
            <person name="Goldberg J."/>
            <person name="Griggs A."/>
            <person name="Gujja S."/>
            <person name="Hansen M."/>
            <person name="Howarth C."/>
            <person name="Imamovic A."/>
            <person name="Ireland A."/>
            <person name="Larimer J."/>
            <person name="McCowan C."/>
            <person name="Murphy C."/>
            <person name="Pearson M."/>
            <person name="Poon T.W."/>
            <person name="Priest M."/>
            <person name="Roberts A."/>
            <person name="Saif S."/>
            <person name="Shea T."/>
            <person name="Sisk P."/>
            <person name="Sykes S."/>
            <person name="Wortman J."/>
            <person name="Nusbaum C."/>
            <person name="Birren B."/>
        </authorList>
    </citation>
    <scope>NUCLEOTIDE SEQUENCE [LARGE SCALE GENOMIC DNA]</scope>
    <source>
        <strain evidence="12 13">CBS 119918</strain>
    </source>
</reference>
<evidence type="ECO:0000256" key="2">
    <source>
        <dbReference type="ARBA" id="ARBA00004604"/>
    </source>
</evidence>
<name>A0A072PP42_9EURO</name>
<dbReference type="GO" id="GO:0071035">
    <property type="term" value="P:nuclear polyadenylation-dependent rRNA catabolic process"/>
    <property type="evidence" value="ECO:0007669"/>
    <property type="project" value="TreeGrafter"/>
</dbReference>
<feature type="domain" description="Exoribonuclease phosphorolytic" evidence="11">
    <location>
        <begin position="111"/>
        <end position="219"/>
    </location>
</feature>